<accession>A0A6C2UGR0</accession>
<sequence>MKKILVNSGLVVLMGMMFALETDAAPKQKKKSKFNYSEASEVQPLNQAPSSSLSLWYNRPATHWEEALPVGNGRLGAMVYGGVSQELIQLNEDSIWAGPPVPVVKENIRGTIDDVRQLLFDGKYVEAQKKQQAVMAERISPRSYQTMGELRLDFGHTNTASGYRRDLDLDTAIASTRYKVGGTTFTREVTASAVDDVIAIKITADKPGSVSFRARVERDGVFAVTAEGNDTLIASGQASQGDKHMGVKFASVYKVETENGTTRIEDGVLLIESADSAILYIVAETDYNREDTAQPFTHDLVEKCNNIISAAQKKGCDKLKADAVAAHQALFRRVVLNLGKPSSRPTLDRLKGYGKGEDDPNFEALYFQYGRYLLITSSRPGCMPANLQGIWCKDLEAPWNSDYHININMQMNYWPAETCNLSECHLPFMDYIEQLVPSGKKTAQDLYSCRGFLAGHTSDAWHFTVPFGKVQYGQWVVGGAWCTQHFMEHYRFTGDQEFLMDRAYPILKETSLFFLDWLVKDPKTGKLVSGPSTSPENVFFAPGTKTKCNLTMGPSMDQEIIWDVFSNTLEASKILGIRDEFTRNVQHALDNLALPQIGADGRLMEWTEEFEEPSPGHRHISHLFGLHPGRQYNVYNSPEMVAAARKTIDYRLSKGGGHTGWSRAWIINFWARFRDAEKAHENMGLLLKKSTYNNLFDKHAPFQIDGNFGGTAGMAEMLQQSHAGLIELLPALPKAWADGSVSGLCARGGFEVDMAWENGTLVTATLRSKLGNPCTVRYGDKTAALKTQKNGTYDLTTILR</sequence>
<feature type="domain" description="Alpha fucosidase A-like C-terminal" evidence="3">
    <location>
        <begin position="720"/>
        <end position="789"/>
    </location>
</feature>
<dbReference type="Pfam" id="PF22124">
    <property type="entry name" value="Glyco_hydro_95_cat"/>
    <property type="match status" value="1"/>
</dbReference>
<dbReference type="InterPro" id="IPR008928">
    <property type="entry name" value="6-hairpin_glycosidase_sf"/>
</dbReference>
<evidence type="ECO:0000313" key="5">
    <source>
        <dbReference type="EMBL" id="VGO19370.1"/>
    </source>
</evidence>
<dbReference type="EMBL" id="CAAHFH010000001">
    <property type="protein sequence ID" value="VGO19370.1"/>
    <property type="molecule type" value="Genomic_DNA"/>
</dbReference>
<feature type="domain" description="Glycosyl hydrolase family 95 catalytic" evidence="4">
    <location>
        <begin position="316"/>
        <end position="718"/>
    </location>
</feature>
<gene>
    <name evidence="5" type="ORF">SCARR_01428</name>
</gene>
<dbReference type="InterPro" id="IPR049053">
    <property type="entry name" value="AFCA-like_C"/>
</dbReference>
<feature type="chain" id="PRO_5025642683" evidence="1">
    <location>
        <begin position="25"/>
        <end position="800"/>
    </location>
</feature>
<feature type="signal peptide" evidence="1">
    <location>
        <begin position="1"/>
        <end position="24"/>
    </location>
</feature>
<dbReference type="InterPro" id="IPR016518">
    <property type="entry name" value="Alpha-L-fucosidase"/>
</dbReference>
<dbReference type="PANTHER" id="PTHR31084">
    <property type="entry name" value="ALPHA-L-FUCOSIDASE 2"/>
    <property type="match status" value="1"/>
</dbReference>
<dbReference type="PIRSF" id="PIRSF007663">
    <property type="entry name" value="UCP007663"/>
    <property type="match status" value="1"/>
</dbReference>
<dbReference type="PANTHER" id="PTHR31084:SF0">
    <property type="entry name" value="ALPHA-L-FUCOSIDASE 2"/>
    <property type="match status" value="1"/>
</dbReference>
<dbReference type="Gene3D" id="1.50.10.10">
    <property type="match status" value="1"/>
</dbReference>
<dbReference type="SUPFAM" id="SSF48208">
    <property type="entry name" value="Six-hairpin glycosidases"/>
    <property type="match status" value="1"/>
</dbReference>
<dbReference type="Pfam" id="PF14498">
    <property type="entry name" value="Glyco_hyd_65N_2"/>
    <property type="match status" value="1"/>
</dbReference>
<reference evidence="5 6" key="1">
    <citation type="submission" date="2019-04" db="EMBL/GenBank/DDBJ databases">
        <authorList>
            <person name="Van Vliet M D."/>
        </authorList>
    </citation>
    <scope>NUCLEOTIDE SEQUENCE [LARGE SCALE GENOMIC DNA]</scope>
    <source>
        <strain evidence="5 6">F21</strain>
    </source>
</reference>
<evidence type="ECO:0000256" key="1">
    <source>
        <dbReference type="SAM" id="SignalP"/>
    </source>
</evidence>
<evidence type="ECO:0000313" key="6">
    <source>
        <dbReference type="Proteomes" id="UP000346198"/>
    </source>
</evidence>
<name>A0A6C2UGR0_9BACT</name>
<dbReference type="InterPro" id="IPR012341">
    <property type="entry name" value="6hp_glycosidase-like_sf"/>
</dbReference>
<keyword evidence="6" id="KW-1185">Reference proteome</keyword>
<dbReference type="GO" id="GO:0005975">
    <property type="term" value="P:carbohydrate metabolic process"/>
    <property type="evidence" value="ECO:0007669"/>
    <property type="project" value="InterPro"/>
</dbReference>
<evidence type="ECO:0000259" key="4">
    <source>
        <dbReference type="Pfam" id="PF22124"/>
    </source>
</evidence>
<dbReference type="Proteomes" id="UP000346198">
    <property type="component" value="Unassembled WGS sequence"/>
</dbReference>
<protein>
    <submittedName>
        <fullName evidence="5">Uncharacterized protein</fullName>
    </submittedName>
</protein>
<dbReference type="RefSeq" id="WP_222846206.1">
    <property type="nucleotide sequence ID" value="NZ_CAAHFH010000001.1"/>
</dbReference>
<dbReference type="Pfam" id="PF21307">
    <property type="entry name" value="Glyco_hydro_95_C"/>
    <property type="match status" value="1"/>
</dbReference>
<dbReference type="InterPro" id="IPR054363">
    <property type="entry name" value="GH95_cat"/>
</dbReference>
<evidence type="ECO:0000259" key="2">
    <source>
        <dbReference type="Pfam" id="PF14498"/>
    </source>
</evidence>
<dbReference type="AlphaFoldDB" id="A0A6C2UGR0"/>
<organism evidence="5 6">
    <name type="scientific">Pontiella sulfatireligans</name>
    <dbReference type="NCBI Taxonomy" id="2750658"/>
    <lineage>
        <taxon>Bacteria</taxon>
        <taxon>Pseudomonadati</taxon>
        <taxon>Kiritimatiellota</taxon>
        <taxon>Kiritimatiellia</taxon>
        <taxon>Kiritimatiellales</taxon>
        <taxon>Pontiellaceae</taxon>
        <taxon>Pontiella</taxon>
    </lineage>
</organism>
<feature type="domain" description="Glycosyl hydrolase family 95 N-terminal" evidence="2">
    <location>
        <begin position="55"/>
        <end position="288"/>
    </location>
</feature>
<proteinExistence type="predicted"/>
<dbReference type="InterPro" id="IPR027414">
    <property type="entry name" value="GH95_N_dom"/>
</dbReference>
<keyword evidence="1" id="KW-0732">Signal</keyword>
<evidence type="ECO:0000259" key="3">
    <source>
        <dbReference type="Pfam" id="PF21307"/>
    </source>
</evidence>
<dbReference type="GO" id="GO:0004560">
    <property type="term" value="F:alpha-L-fucosidase activity"/>
    <property type="evidence" value="ECO:0007669"/>
    <property type="project" value="InterPro"/>
</dbReference>